<evidence type="ECO:0000256" key="2">
    <source>
        <dbReference type="ARBA" id="ARBA00004791"/>
    </source>
</evidence>
<dbReference type="PANTHER" id="PTHR42833">
    <property type="entry name" value="URIDYLATE KINASE"/>
    <property type="match status" value="1"/>
</dbReference>
<dbReference type="CDD" id="cd04254">
    <property type="entry name" value="AAK_UMPK-PyrH-Ec"/>
    <property type="match status" value="1"/>
</dbReference>
<keyword evidence="11" id="KW-0021">Allosteric enzyme</keyword>
<dbReference type="GO" id="GO:0044210">
    <property type="term" value="P:'de novo' CTP biosynthetic process"/>
    <property type="evidence" value="ECO:0007669"/>
    <property type="project" value="UniProtKB-UniRule"/>
</dbReference>
<keyword evidence="8 11" id="KW-0067">ATP-binding</keyword>
<dbReference type="GO" id="GO:0005524">
    <property type="term" value="F:ATP binding"/>
    <property type="evidence" value="ECO:0007669"/>
    <property type="project" value="UniProtKB-KW"/>
</dbReference>
<dbReference type="PIRSF" id="PIRSF005650">
    <property type="entry name" value="Uridylate_kin"/>
    <property type="match status" value="1"/>
</dbReference>
<dbReference type="PANTHER" id="PTHR42833:SF4">
    <property type="entry name" value="URIDYLATE KINASE PUMPKIN, CHLOROPLASTIC"/>
    <property type="match status" value="1"/>
</dbReference>
<accession>A0AA45ZHF6</accession>
<dbReference type="SUPFAM" id="SSF53633">
    <property type="entry name" value="Carbamate kinase-like"/>
    <property type="match status" value="1"/>
</dbReference>
<organism evidence="13 14">
    <name type="scientific">Anaplasma phagocytophilum</name>
    <name type="common">Ehrlichia phagocytophila</name>
    <dbReference type="NCBI Taxonomy" id="948"/>
    <lineage>
        <taxon>Bacteria</taxon>
        <taxon>Pseudomonadati</taxon>
        <taxon>Pseudomonadota</taxon>
        <taxon>Alphaproteobacteria</taxon>
        <taxon>Rickettsiales</taxon>
        <taxon>Anaplasmataceae</taxon>
        <taxon>Anaplasma</taxon>
        <taxon>phagocytophilum group</taxon>
    </lineage>
</organism>
<comment type="similarity">
    <text evidence="3 11">Belongs to the UMP kinase family.</text>
</comment>
<evidence type="ECO:0000256" key="9">
    <source>
        <dbReference type="ARBA" id="ARBA00022975"/>
    </source>
</evidence>
<evidence type="ECO:0000313" key="13">
    <source>
        <dbReference type="EMBL" id="SBO14231.1"/>
    </source>
</evidence>
<proteinExistence type="inferred from homology"/>
<dbReference type="Proteomes" id="UP000078419">
    <property type="component" value="Unassembled WGS sequence"/>
</dbReference>
<evidence type="ECO:0000256" key="10">
    <source>
        <dbReference type="ARBA" id="ARBA00047767"/>
    </source>
</evidence>
<feature type="binding site" evidence="11">
    <location>
        <position position="188"/>
    </location>
    <ligand>
        <name>ATP</name>
        <dbReference type="ChEBI" id="CHEBI:30616"/>
    </ligand>
</feature>
<keyword evidence="9 11" id="KW-0665">Pyrimidine biosynthesis</keyword>
<feature type="region of interest" description="Involved in allosteric activation by GTP" evidence="11">
    <location>
        <begin position="47"/>
        <end position="52"/>
    </location>
</feature>
<dbReference type="InterPro" id="IPR001048">
    <property type="entry name" value="Asp/Glu/Uridylate_kinase"/>
</dbReference>
<protein>
    <recommendedName>
        <fullName evidence="11">Uridylate kinase</fullName>
        <shortName evidence="11">UK</shortName>
        <ecNumber evidence="11">2.7.4.22</ecNumber>
    </recommendedName>
    <alternativeName>
        <fullName evidence="11">Uridine monophosphate kinase</fullName>
        <shortName evidence="11">UMP kinase</shortName>
        <shortName evidence="11">UMPK</shortName>
    </alternativeName>
</protein>
<keyword evidence="4 11" id="KW-0963">Cytoplasm</keyword>
<comment type="function">
    <text evidence="11">Catalyzes the reversible phosphorylation of UMP to UDP.</text>
</comment>
<evidence type="ECO:0000256" key="4">
    <source>
        <dbReference type="ARBA" id="ARBA00022490"/>
    </source>
</evidence>
<feature type="binding site" evidence="11">
    <location>
        <position position="86"/>
    </location>
    <ligand>
        <name>ATP</name>
        <dbReference type="ChEBI" id="CHEBI:30616"/>
    </ligand>
</feature>
<gene>
    <name evidence="13" type="primary">pyrH_2</name>
    <name evidence="11" type="synonym">pyrH</name>
    <name evidence="13" type="ORF">ANAPC1_00578</name>
</gene>
<feature type="domain" description="Aspartate/glutamate/uridylate kinase" evidence="12">
    <location>
        <begin position="35"/>
        <end position="242"/>
    </location>
</feature>
<comment type="caution">
    <text evidence="13">The sequence shown here is derived from an EMBL/GenBank/DDBJ whole genome shotgun (WGS) entry which is preliminary data.</text>
</comment>
<evidence type="ECO:0000256" key="1">
    <source>
        <dbReference type="ARBA" id="ARBA00004496"/>
    </source>
</evidence>
<keyword evidence="6 11" id="KW-0547">Nucleotide-binding</keyword>
<keyword evidence="5 11" id="KW-0808">Transferase</keyword>
<dbReference type="FunFam" id="3.40.1160.10:FF:000001">
    <property type="entry name" value="Uridylate kinase"/>
    <property type="match status" value="1"/>
</dbReference>
<evidence type="ECO:0000259" key="12">
    <source>
        <dbReference type="Pfam" id="PF00696"/>
    </source>
</evidence>
<evidence type="ECO:0000256" key="3">
    <source>
        <dbReference type="ARBA" id="ARBA00007614"/>
    </source>
</evidence>
<comment type="pathway">
    <text evidence="2 11">Pyrimidine metabolism; CTP biosynthesis via de novo pathway; UDP from UMP (UMPK route): step 1/1.</text>
</comment>
<dbReference type="InterPro" id="IPR015963">
    <property type="entry name" value="Uridylate_kinase_bac"/>
</dbReference>
<dbReference type="NCBIfam" id="TIGR02075">
    <property type="entry name" value="pyrH_bact"/>
    <property type="match status" value="1"/>
</dbReference>
<dbReference type="EC" id="2.7.4.22" evidence="11"/>
<evidence type="ECO:0000256" key="8">
    <source>
        <dbReference type="ARBA" id="ARBA00022840"/>
    </source>
</evidence>
<comment type="activity regulation">
    <text evidence="11">Allosterically activated by GTP. Inhibited by UTP.</text>
</comment>
<comment type="catalytic activity">
    <reaction evidence="10 11">
        <text>UMP + ATP = UDP + ADP</text>
        <dbReference type="Rhea" id="RHEA:24400"/>
        <dbReference type="ChEBI" id="CHEBI:30616"/>
        <dbReference type="ChEBI" id="CHEBI:57865"/>
        <dbReference type="ChEBI" id="CHEBI:58223"/>
        <dbReference type="ChEBI" id="CHEBI:456216"/>
        <dbReference type="EC" id="2.7.4.22"/>
    </reaction>
</comment>
<dbReference type="InterPro" id="IPR011817">
    <property type="entry name" value="Uridylate_kinase"/>
</dbReference>
<dbReference type="Pfam" id="PF00696">
    <property type="entry name" value="AA_kinase"/>
    <property type="match status" value="1"/>
</dbReference>
<reference evidence="14" key="1">
    <citation type="submission" date="2016-03" db="EMBL/GenBank/DDBJ databases">
        <authorList>
            <person name="Loux Valentin"/>
        </authorList>
    </citation>
    <scope>NUCLEOTIDE SEQUENCE [LARGE SCALE GENOMIC DNA]</scope>
    <source>
        <strain evidence="14">C1</strain>
    </source>
</reference>
<dbReference type="GO" id="GO:0006225">
    <property type="term" value="P:UDP biosynthetic process"/>
    <property type="evidence" value="ECO:0007669"/>
    <property type="project" value="TreeGrafter"/>
</dbReference>
<feature type="binding site" evidence="11">
    <location>
        <begin position="161"/>
        <end position="168"/>
    </location>
    <ligand>
        <name>UMP</name>
        <dbReference type="ChEBI" id="CHEBI:57865"/>
    </ligand>
</feature>
<evidence type="ECO:0000256" key="11">
    <source>
        <dbReference type="HAMAP-Rule" id="MF_01220"/>
    </source>
</evidence>
<comment type="subcellular location">
    <subcellularLocation>
        <location evidence="1 11">Cytoplasm</location>
    </subcellularLocation>
</comment>
<feature type="binding site" evidence="11">
    <location>
        <position position="197"/>
    </location>
    <ligand>
        <name>ATP</name>
        <dbReference type="ChEBI" id="CHEBI:30616"/>
    </ligand>
</feature>
<evidence type="ECO:0000313" key="14">
    <source>
        <dbReference type="Proteomes" id="UP000078419"/>
    </source>
</evidence>
<sequence length="264" mass="28477">MYCSIINADCAHGGGTYAWIMSIDSNVVENVRYSRVLLKVSGEALAGERGFGFDQDVIGKLSCDLKKVRESGVELCIVVGGGNIFRGSSTSFGFERASNDYVGMLATMINALALQNSLEDMGIASRVLSAIPMTAVCETYIRRRAIRHLEKGRVVICAAGIGSPFFTTDTAAVLRSIEMRCDAIFKGTQVDGVYSSDPKKDCSATRYDKISYHDLLASDLKIMDAAAVSLARENSIPIIVFDLGKENAFSEVMQGRGTFTTISG</sequence>
<comment type="subunit">
    <text evidence="11">Homohexamer.</text>
</comment>
<feature type="binding site" evidence="11">
    <location>
        <position position="194"/>
    </location>
    <ligand>
        <name>ATP</name>
        <dbReference type="ChEBI" id="CHEBI:30616"/>
    </ligand>
</feature>
<dbReference type="GO" id="GO:0005829">
    <property type="term" value="C:cytosol"/>
    <property type="evidence" value="ECO:0007669"/>
    <property type="project" value="TreeGrafter"/>
</dbReference>
<dbReference type="Gene3D" id="3.40.1160.10">
    <property type="entry name" value="Acetylglutamate kinase-like"/>
    <property type="match status" value="1"/>
</dbReference>
<feature type="binding site" evidence="11">
    <location>
        <position position="100"/>
    </location>
    <ligand>
        <name>UMP</name>
        <dbReference type="ChEBI" id="CHEBI:57865"/>
    </ligand>
</feature>
<dbReference type="AlphaFoldDB" id="A0AA45ZHF6"/>
<dbReference type="EMBL" id="FLLR01000017">
    <property type="protein sequence ID" value="SBO14231.1"/>
    <property type="molecule type" value="Genomic_DNA"/>
</dbReference>
<dbReference type="GO" id="GO:0033862">
    <property type="term" value="F:UMP kinase activity"/>
    <property type="evidence" value="ECO:0007669"/>
    <property type="project" value="UniProtKB-EC"/>
</dbReference>
<feature type="binding site" evidence="11">
    <location>
        <begin position="39"/>
        <end position="42"/>
    </location>
    <ligand>
        <name>ATP</name>
        <dbReference type="ChEBI" id="CHEBI:30616"/>
    </ligand>
</feature>
<keyword evidence="7 11" id="KW-0418">Kinase</keyword>
<evidence type="ECO:0000256" key="6">
    <source>
        <dbReference type="ARBA" id="ARBA00022741"/>
    </source>
</evidence>
<feature type="binding site" evidence="11">
    <location>
        <position position="81"/>
    </location>
    <ligand>
        <name>UMP</name>
        <dbReference type="ChEBI" id="CHEBI:57865"/>
    </ligand>
</feature>
<feature type="binding site" evidence="11">
    <location>
        <position position="82"/>
    </location>
    <ligand>
        <name>ATP</name>
        <dbReference type="ChEBI" id="CHEBI:30616"/>
    </ligand>
</feature>
<evidence type="ECO:0000256" key="7">
    <source>
        <dbReference type="ARBA" id="ARBA00022777"/>
    </source>
</evidence>
<feature type="binding site" evidence="11">
    <location>
        <position position="189"/>
    </location>
    <ligand>
        <name>ATP</name>
        <dbReference type="ChEBI" id="CHEBI:30616"/>
    </ligand>
</feature>
<name>A0AA45ZHF6_ANAPH</name>
<dbReference type="HAMAP" id="MF_01220_B">
    <property type="entry name" value="PyrH_B"/>
    <property type="match status" value="1"/>
</dbReference>
<dbReference type="InterPro" id="IPR036393">
    <property type="entry name" value="AceGlu_kinase-like_sf"/>
</dbReference>
<evidence type="ECO:0000256" key="5">
    <source>
        <dbReference type="ARBA" id="ARBA00022679"/>
    </source>
</evidence>